<gene>
    <name evidence="1" type="ORF">LCI18_007665</name>
</gene>
<accession>A0ACD3Z6J6</accession>
<dbReference type="EMBL" id="CP090035">
    <property type="protein sequence ID" value="UPK96730.1"/>
    <property type="molecule type" value="Genomic_DNA"/>
</dbReference>
<organism evidence="1 2">
    <name type="scientific">Fusarium solani subsp. cucurbitae</name>
    <name type="common">Neocosmosporum cucurbitae</name>
    <dbReference type="NCBI Taxonomy" id="2747967"/>
    <lineage>
        <taxon>Eukaryota</taxon>
        <taxon>Fungi</taxon>
        <taxon>Dikarya</taxon>
        <taxon>Ascomycota</taxon>
        <taxon>Pezizomycotina</taxon>
        <taxon>Sordariomycetes</taxon>
        <taxon>Hypocreomycetidae</taxon>
        <taxon>Hypocreales</taxon>
        <taxon>Nectriaceae</taxon>
        <taxon>Fusarium</taxon>
        <taxon>Fusarium solani species complex</taxon>
    </lineage>
</organism>
<evidence type="ECO:0000313" key="1">
    <source>
        <dbReference type="EMBL" id="UPK96730.1"/>
    </source>
</evidence>
<reference evidence="1" key="1">
    <citation type="submission" date="2021-11" db="EMBL/GenBank/DDBJ databases">
        <title>Fusarium solani-melongenae Genome sequencing and assembly.</title>
        <authorList>
            <person name="Xie S."/>
            <person name="Huang L."/>
            <person name="Zhang X."/>
        </authorList>
    </citation>
    <scope>NUCLEOTIDE SEQUENCE</scope>
    <source>
        <strain evidence="1">CRI 24-3</strain>
    </source>
</reference>
<evidence type="ECO:0000313" key="2">
    <source>
        <dbReference type="Proteomes" id="UP000830768"/>
    </source>
</evidence>
<sequence>MVVKRFLFSFRVSPISATTNRDTVPALPAPAQPHQNSQSCCPSTTATGSTTPSAKRKRQCPARMIPRCPRATRRRSTHSLELGGNSWDSDCESDEESCCEQDFYSEVECLLPEGHRLQKVRLPILRLARQRVRVFTANACYVAPPDHQPSLRKRPRPCNWPRETTCTPIKPVGDTNEEDTDDGFLLVSPPEEFDEKPLHFSCPFYKRDPKTYRQCLLRHDFRTFDSVITHLQRHHKKPPYCPMCSQTFDTVIKCDRHILKRTCKMGDLVMPEGLNSNQRAMLARNDRRILSNTERWNRINDVIFPDAGCVSSPYLDEGCGREISMARDYWKEYGWRCVSDVLASQDMGGETHGDDGGTRLSLFKLTLGNLLDDIMQEYETDRV</sequence>
<proteinExistence type="predicted"/>
<name>A0ACD3Z6J6_FUSSC</name>
<keyword evidence="2" id="KW-1185">Reference proteome</keyword>
<dbReference type="Proteomes" id="UP000830768">
    <property type="component" value="Chromosome 6"/>
</dbReference>
<protein>
    <submittedName>
        <fullName evidence="1">Uncharacterized protein</fullName>
    </submittedName>
</protein>